<dbReference type="InterPro" id="IPR013325">
    <property type="entry name" value="RNA_pol_sigma_r2"/>
</dbReference>
<organism evidence="7 8">
    <name type="scientific">Alistipes inops</name>
    <dbReference type="NCBI Taxonomy" id="1501391"/>
    <lineage>
        <taxon>Bacteria</taxon>
        <taxon>Pseudomonadati</taxon>
        <taxon>Bacteroidota</taxon>
        <taxon>Bacteroidia</taxon>
        <taxon>Bacteroidales</taxon>
        <taxon>Rikenellaceae</taxon>
        <taxon>Alistipes</taxon>
    </lineage>
</organism>
<protein>
    <recommendedName>
        <fullName evidence="9">RNA polymerase sigma70 factor</fullName>
    </recommendedName>
</protein>
<dbReference type="Gene3D" id="1.10.1740.10">
    <property type="match status" value="1"/>
</dbReference>
<evidence type="ECO:0000313" key="8">
    <source>
        <dbReference type="Proteomes" id="UP000030889"/>
    </source>
</evidence>
<dbReference type="PANTHER" id="PTHR43133">
    <property type="entry name" value="RNA POLYMERASE ECF-TYPE SIGMA FACTO"/>
    <property type="match status" value="1"/>
</dbReference>
<evidence type="ECO:0000256" key="4">
    <source>
        <dbReference type="ARBA" id="ARBA00023163"/>
    </source>
</evidence>
<sequence length="178" mass="20969">MEEDKEFNTVQRASEGDPEAFRELVERYGDRIFSLLTGITGNRLDAEELTSDVFLKAFTHLDRFRGECRFSTWLYRIAYNTAISHTRRRRPRTVEINDRQYELPDDQEEILFRETQMEYLEQALQRLAPDEKALVELFYLQKIPVHELAAVTGHTEGSIKVKLFRIRKKLAALISNRT</sequence>
<dbReference type="NCBIfam" id="TIGR02937">
    <property type="entry name" value="sigma70-ECF"/>
    <property type="match status" value="1"/>
</dbReference>
<evidence type="ECO:0000259" key="5">
    <source>
        <dbReference type="Pfam" id="PF04542"/>
    </source>
</evidence>
<dbReference type="InterPro" id="IPR014284">
    <property type="entry name" value="RNA_pol_sigma-70_dom"/>
</dbReference>
<dbReference type="InterPro" id="IPR013324">
    <property type="entry name" value="RNA_pol_sigma_r3/r4-like"/>
</dbReference>
<keyword evidence="8" id="KW-1185">Reference proteome</keyword>
<evidence type="ECO:0000313" key="7">
    <source>
        <dbReference type="EMBL" id="KHE40964.1"/>
    </source>
</evidence>
<comment type="similarity">
    <text evidence="1">Belongs to the sigma-70 factor family. ECF subfamily.</text>
</comment>
<dbReference type="SUPFAM" id="SSF88659">
    <property type="entry name" value="Sigma3 and sigma4 domains of RNA polymerase sigma factors"/>
    <property type="match status" value="1"/>
</dbReference>
<dbReference type="Gene3D" id="1.10.10.10">
    <property type="entry name" value="Winged helix-like DNA-binding domain superfamily/Winged helix DNA-binding domain"/>
    <property type="match status" value="1"/>
</dbReference>
<dbReference type="InterPro" id="IPR036388">
    <property type="entry name" value="WH-like_DNA-bd_sf"/>
</dbReference>
<dbReference type="InterPro" id="IPR007627">
    <property type="entry name" value="RNA_pol_sigma70_r2"/>
</dbReference>
<proteinExistence type="inferred from homology"/>
<comment type="caution">
    <text evidence="7">The sequence shown here is derived from an EMBL/GenBank/DDBJ whole genome shotgun (WGS) entry which is preliminary data.</text>
</comment>
<dbReference type="RefSeq" id="WP_035474269.1">
    <property type="nucleotide sequence ID" value="NZ_JRGF01000018.1"/>
</dbReference>
<dbReference type="SUPFAM" id="SSF88946">
    <property type="entry name" value="Sigma2 domain of RNA polymerase sigma factors"/>
    <property type="match status" value="1"/>
</dbReference>
<evidence type="ECO:0008006" key="9">
    <source>
        <dbReference type="Google" id="ProtNLM"/>
    </source>
</evidence>
<dbReference type="Pfam" id="PF04542">
    <property type="entry name" value="Sigma70_r2"/>
    <property type="match status" value="1"/>
</dbReference>
<dbReference type="Proteomes" id="UP000030889">
    <property type="component" value="Unassembled WGS sequence"/>
</dbReference>
<evidence type="ECO:0000256" key="3">
    <source>
        <dbReference type="ARBA" id="ARBA00023082"/>
    </source>
</evidence>
<evidence type="ECO:0000256" key="2">
    <source>
        <dbReference type="ARBA" id="ARBA00023015"/>
    </source>
</evidence>
<evidence type="ECO:0000256" key="1">
    <source>
        <dbReference type="ARBA" id="ARBA00010641"/>
    </source>
</evidence>
<keyword evidence="4" id="KW-0804">Transcription</keyword>
<dbReference type="PANTHER" id="PTHR43133:SF45">
    <property type="entry name" value="RNA POLYMERASE ECF-TYPE SIGMA FACTOR"/>
    <property type="match status" value="1"/>
</dbReference>
<feature type="domain" description="RNA polymerase sigma factor 70 region 4 type 2" evidence="6">
    <location>
        <begin position="118"/>
        <end position="170"/>
    </location>
</feature>
<name>A0ABR4YH03_9BACT</name>
<keyword evidence="2" id="KW-0805">Transcription regulation</keyword>
<reference evidence="7 8" key="1">
    <citation type="submission" date="2014-09" db="EMBL/GenBank/DDBJ databases">
        <title>Alistipes sp. 627, sp. nov., a novel member of the family Rikenellaceae isolated from human faeces.</title>
        <authorList>
            <person name="Shkoporov A.N."/>
            <person name="Chaplin A.V."/>
            <person name="Motuzova O.V."/>
            <person name="Kafarskaia L.I."/>
            <person name="Khokhlova E.V."/>
            <person name="Efimov B.A."/>
        </authorList>
    </citation>
    <scope>NUCLEOTIDE SEQUENCE [LARGE SCALE GENOMIC DNA]</scope>
    <source>
        <strain evidence="7 8">627</strain>
    </source>
</reference>
<dbReference type="InterPro" id="IPR013249">
    <property type="entry name" value="RNA_pol_sigma70_r4_t2"/>
</dbReference>
<accession>A0ABR4YH03</accession>
<feature type="domain" description="RNA polymerase sigma-70 region 2" evidence="5">
    <location>
        <begin position="24"/>
        <end position="90"/>
    </location>
</feature>
<dbReference type="InterPro" id="IPR039425">
    <property type="entry name" value="RNA_pol_sigma-70-like"/>
</dbReference>
<keyword evidence="3" id="KW-0731">Sigma factor</keyword>
<dbReference type="Pfam" id="PF08281">
    <property type="entry name" value="Sigma70_r4_2"/>
    <property type="match status" value="1"/>
</dbReference>
<gene>
    <name evidence="7" type="ORF">LG35_09525</name>
</gene>
<evidence type="ECO:0000259" key="6">
    <source>
        <dbReference type="Pfam" id="PF08281"/>
    </source>
</evidence>
<dbReference type="EMBL" id="JRGF01000018">
    <property type="protein sequence ID" value="KHE40964.1"/>
    <property type="molecule type" value="Genomic_DNA"/>
</dbReference>